<comment type="caution">
    <text evidence="2">The sequence shown here is derived from an EMBL/GenBank/DDBJ whole genome shotgun (WGS) entry which is preliminary data.</text>
</comment>
<dbReference type="Pfam" id="PF01926">
    <property type="entry name" value="MMR_HSR1"/>
    <property type="match status" value="1"/>
</dbReference>
<proteinExistence type="predicted"/>
<dbReference type="GO" id="GO:0005525">
    <property type="term" value="F:GTP binding"/>
    <property type="evidence" value="ECO:0007669"/>
    <property type="project" value="InterPro"/>
</dbReference>
<sequence length="498" mass="56434">MNKRRTAQEILDEYKRFRILTVGRAGGGKSSLINRVFNVKDAKVSDSKPGEAEIDLEITSETNKLFVLHDSKGFEPSKADTFHIVEQFIRDRSDKDLQLKDRLHAAWLCIRTPFSGARVLEAGDENFLKIAHDGNIPVVVVFTQYDTFVTWFEEQCDNCKSCSECEKCMNLETCEKRKSSETCENCKTAAKDAYNEHVKSLEDAAIRLGIPTPEHINVSVRHGYTENIVPLVDKTEKLVEKHLPEDDAWYLWALAQMVSLPLKIRACADQAMIHYSRALIATGSTPAVGRPLLFHRLVEVHEDIITCMNVQDPDNVSSFLRCTPNSWALTISKVLRSTEFKHVLLHVVQHMRNKEDTKSSPFDIEKITQVVQLFATASAALAQPAAILGLSFTFFKWLLDAVCANVPEVQRVFISYTVDLMLVLRELFDFTLQRQWAGRVTWGDLGEAWAAYHRTPSQARVHSEITELVKKHEGLSANSEAIHESVVELLRKHRAIDT</sequence>
<dbReference type="InterPro" id="IPR006073">
    <property type="entry name" value="GTP-bd"/>
</dbReference>
<dbReference type="Gene3D" id="3.40.50.300">
    <property type="entry name" value="P-loop containing nucleotide triphosphate hydrolases"/>
    <property type="match status" value="1"/>
</dbReference>
<name>A0AAD7IM47_9AGAR</name>
<dbReference type="EMBL" id="JARKIB010000087">
    <property type="protein sequence ID" value="KAJ7744416.1"/>
    <property type="molecule type" value="Genomic_DNA"/>
</dbReference>
<dbReference type="SUPFAM" id="SSF52540">
    <property type="entry name" value="P-loop containing nucleoside triphosphate hydrolases"/>
    <property type="match status" value="1"/>
</dbReference>
<dbReference type="Proteomes" id="UP001215598">
    <property type="component" value="Unassembled WGS sequence"/>
</dbReference>
<gene>
    <name evidence="2" type="ORF">B0H16DRAFT_1560094</name>
</gene>
<keyword evidence="3" id="KW-1185">Reference proteome</keyword>
<feature type="domain" description="G" evidence="1">
    <location>
        <begin position="18"/>
        <end position="143"/>
    </location>
</feature>
<reference evidence="2" key="1">
    <citation type="submission" date="2023-03" db="EMBL/GenBank/DDBJ databases">
        <title>Massive genome expansion in bonnet fungi (Mycena s.s.) driven by repeated elements and novel gene families across ecological guilds.</title>
        <authorList>
            <consortium name="Lawrence Berkeley National Laboratory"/>
            <person name="Harder C.B."/>
            <person name="Miyauchi S."/>
            <person name="Viragh M."/>
            <person name="Kuo A."/>
            <person name="Thoen E."/>
            <person name="Andreopoulos B."/>
            <person name="Lu D."/>
            <person name="Skrede I."/>
            <person name="Drula E."/>
            <person name="Henrissat B."/>
            <person name="Morin E."/>
            <person name="Kohler A."/>
            <person name="Barry K."/>
            <person name="LaButti K."/>
            <person name="Morin E."/>
            <person name="Salamov A."/>
            <person name="Lipzen A."/>
            <person name="Mereny Z."/>
            <person name="Hegedus B."/>
            <person name="Baldrian P."/>
            <person name="Stursova M."/>
            <person name="Weitz H."/>
            <person name="Taylor A."/>
            <person name="Grigoriev I.V."/>
            <person name="Nagy L.G."/>
            <person name="Martin F."/>
            <person name="Kauserud H."/>
        </authorList>
    </citation>
    <scope>NUCLEOTIDE SEQUENCE</scope>
    <source>
        <strain evidence="2">CBHHK182m</strain>
    </source>
</reference>
<accession>A0AAD7IM47</accession>
<evidence type="ECO:0000259" key="1">
    <source>
        <dbReference type="Pfam" id="PF01926"/>
    </source>
</evidence>
<organism evidence="2 3">
    <name type="scientific">Mycena metata</name>
    <dbReference type="NCBI Taxonomy" id="1033252"/>
    <lineage>
        <taxon>Eukaryota</taxon>
        <taxon>Fungi</taxon>
        <taxon>Dikarya</taxon>
        <taxon>Basidiomycota</taxon>
        <taxon>Agaricomycotina</taxon>
        <taxon>Agaricomycetes</taxon>
        <taxon>Agaricomycetidae</taxon>
        <taxon>Agaricales</taxon>
        <taxon>Marasmiineae</taxon>
        <taxon>Mycenaceae</taxon>
        <taxon>Mycena</taxon>
    </lineage>
</organism>
<evidence type="ECO:0000313" key="2">
    <source>
        <dbReference type="EMBL" id="KAJ7744416.1"/>
    </source>
</evidence>
<protein>
    <recommendedName>
        <fullName evidence="1">G domain-containing protein</fullName>
    </recommendedName>
</protein>
<evidence type="ECO:0000313" key="3">
    <source>
        <dbReference type="Proteomes" id="UP001215598"/>
    </source>
</evidence>
<dbReference type="InterPro" id="IPR027417">
    <property type="entry name" value="P-loop_NTPase"/>
</dbReference>
<dbReference type="AlphaFoldDB" id="A0AAD7IM47"/>